<comment type="caution">
    <text evidence="1">The sequence shown here is derived from an EMBL/GenBank/DDBJ whole genome shotgun (WGS) entry which is preliminary data.</text>
</comment>
<gene>
    <name evidence="1" type="ORF">S03H2_13354</name>
</gene>
<organism evidence="1">
    <name type="scientific">marine sediment metagenome</name>
    <dbReference type="NCBI Taxonomy" id="412755"/>
    <lineage>
        <taxon>unclassified sequences</taxon>
        <taxon>metagenomes</taxon>
        <taxon>ecological metagenomes</taxon>
    </lineage>
</organism>
<protein>
    <submittedName>
        <fullName evidence="1">Uncharacterized protein</fullName>
    </submittedName>
</protein>
<dbReference type="EMBL" id="BARU01006780">
    <property type="protein sequence ID" value="GAH36791.1"/>
    <property type="molecule type" value="Genomic_DNA"/>
</dbReference>
<reference evidence="1" key="1">
    <citation type="journal article" date="2014" name="Front. Microbiol.">
        <title>High frequency of phylogenetically diverse reductive dehalogenase-homologous genes in deep subseafloor sedimentary metagenomes.</title>
        <authorList>
            <person name="Kawai M."/>
            <person name="Futagami T."/>
            <person name="Toyoda A."/>
            <person name="Takaki Y."/>
            <person name="Nishi S."/>
            <person name="Hori S."/>
            <person name="Arai W."/>
            <person name="Tsubouchi T."/>
            <person name="Morono Y."/>
            <person name="Uchiyama I."/>
            <person name="Ito T."/>
            <person name="Fujiyama A."/>
            <person name="Inagaki F."/>
            <person name="Takami H."/>
        </authorList>
    </citation>
    <scope>NUCLEOTIDE SEQUENCE</scope>
    <source>
        <strain evidence="1">Expedition CK06-06</strain>
    </source>
</reference>
<accession>X1ETR5</accession>
<evidence type="ECO:0000313" key="1">
    <source>
        <dbReference type="EMBL" id="GAH36791.1"/>
    </source>
</evidence>
<dbReference type="AlphaFoldDB" id="X1ETR5"/>
<feature type="non-terminal residue" evidence="1">
    <location>
        <position position="1"/>
    </location>
</feature>
<proteinExistence type="predicted"/>
<name>X1ETR5_9ZZZZ</name>
<sequence length="60" mass="7182">TDYFIELNNKLEKSGREYVFYFLTPSDYTGFFNNVIRSNKIFIGELHADLLKKSREELKE</sequence>